<feature type="domain" description="HTH deoR-type" evidence="4">
    <location>
        <begin position="10"/>
        <end position="65"/>
    </location>
</feature>
<dbReference type="PANTHER" id="PTHR30363:SF51">
    <property type="entry name" value="HTH-TYPE TRANSCRIPTIONAL REPRESSOR GLCR"/>
    <property type="match status" value="1"/>
</dbReference>
<dbReference type="PROSITE" id="PS00894">
    <property type="entry name" value="HTH_DEOR_1"/>
    <property type="match status" value="1"/>
</dbReference>
<dbReference type="RefSeq" id="WP_367724870.1">
    <property type="nucleotide sequence ID" value="NZ_JBFOCH010000017.1"/>
</dbReference>
<dbReference type="InterPro" id="IPR037171">
    <property type="entry name" value="NagB/RpiA_transferase-like"/>
</dbReference>
<dbReference type="PROSITE" id="PS51000">
    <property type="entry name" value="HTH_DEOR_2"/>
    <property type="match status" value="1"/>
</dbReference>
<dbReference type="SMART" id="SM01134">
    <property type="entry name" value="DeoRC"/>
    <property type="match status" value="1"/>
</dbReference>
<dbReference type="InterPro" id="IPR014036">
    <property type="entry name" value="DeoR-like_C"/>
</dbReference>
<accession>A0ABV3R364</accession>
<evidence type="ECO:0000256" key="3">
    <source>
        <dbReference type="ARBA" id="ARBA00023163"/>
    </source>
</evidence>
<dbReference type="Proteomes" id="UP001556196">
    <property type="component" value="Unassembled WGS sequence"/>
</dbReference>
<keyword evidence="6" id="KW-1185">Reference proteome</keyword>
<comment type="caution">
    <text evidence="5">The sequence shown here is derived from an EMBL/GenBank/DDBJ whole genome shotgun (WGS) entry which is preliminary data.</text>
</comment>
<evidence type="ECO:0000313" key="5">
    <source>
        <dbReference type="EMBL" id="MEW9807688.1"/>
    </source>
</evidence>
<reference evidence="5 6" key="1">
    <citation type="submission" date="2024-06" db="EMBL/GenBank/DDBJ databases">
        <authorList>
            <person name="Tuo L."/>
        </authorList>
    </citation>
    <scope>NUCLEOTIDE SEQUENCE [LARGE SCALE GENOMIC DNA]</scope>
    <source>
        <strain evidence="5 6">ZMM04-5</strain>
    </source>
</reference>
<dbReference type="InterPro" id="IPR036390">
    <property type="entry name" value="WH_DNA-bd_sf"/>
</dbReference>
<dbReference type="SMART" id="SM00420">
    <property type="entry name" value="HTH_DEOR"/>
    <property type="match status" value="1"/>
</dbReference>
<gene>
    <name evidence="5" type="ORF">ABUE31_16990</name>
</gene>
<dbReference type="PRINTS" id="PR00037">
    <property type="entry name" value="HTHLACR"/>
</dbReference>
<dbReference type="InterPro" id="IPR018356">
    <property type="entry name" value="Tscrpt_reg_HTH_DeoR_CS"/>
</dbReference>
<dbReference type="Pfam" id="PF00455">
    <property type="entry name" value="DeoRC"/>
    <property type="match status" value="1"/>
</dbReference>
<proteinExistence type="predicted"/>
<keyword evidence="2 5" id="KW-0238">DNA-binding</keyword>
<name>A0ABV3R364_9HYPH</name>
<organism evidence="5 6">
    <name type="scientific">Mesorhizobium marinum</name>
    <dbReference type="NCBI Taxonomy" id="3228790"/>
    <lineage>
        <taxon>Bacteria</taxon>
        <taxon>Pseudomonadati</taxon>
        <taxon>Pseudomonadota</taxon>
        <taxon>Alphaproteobacteria</taxon>
        <taxon>Hyphomicrobiales</taxon>
        <taxon>Phyllobacteriaceae</taxon>
        <taxon>Mesorhizobium</taxon>
    </lineage>
</organism>
<dbReference type="PANTHER" id="PTHR30363">
    <property type="entry name" value="HTH-TYPE TRANSCRIPTIONAL REGULATOR SRLR-RELATED"/>
    <property type="match status" value="1"/>
</dbReference>
<evidence type="ECO:0000313" key="6">
    <source>
        <dbReference type="Proteomes" id="UP001556196"/>
    </source>
</evidence>
<evidence type="ECO:0000256" key="2">
    <source>
        <dbReference type="ARBA" id="ARBA00023125"/>
    </source>
</evidence>
<sequence length="264" mass="28940">MTLREGDMAPTLRQQQILAALEMRGQAAIVELADLFDVSDETIRRDVKALSAEGIVEKFHGGVRLPLPRTEPSFDRRLREAPVAKTAIAARAAKFIREGATVLLDNSTTACFLARELVNRESMTIVTISLEIAQILSSNSRHRIILPGGELRCHDRTLTGRGVIEFMTQFTPSYFVTSMVAGSDRGCQDFDLFEAEFKRAMIPLADQTMVLMDSSKFGKSGLIHVCDWSSVDVLVTDGAPGNVLSQIDHGHLLLVEPLSEKGAA</sequence>
<keyword evidence="1" id="KW-0805">Transcription regulation</keyword>
<dbReference type="InterPro" id="IPR050313">
    <property type="entry name" value="Carb_Metab_HTH_regulators"/>
</dbReference>
<protein>
    <submittedName>
        <fullName evidence="5">DeoR/GlpR family DNA-binding transcription regulator</fullName>
    </submittedName>
</protein>
<dbReference type="Pfam" id="PF08220">
    <property type="entry name" value="HTH_DeoR"/>
    <property type="match status" value="1"/>
</dbReference>
<evidence type="ECO:0000259" key="4">
    <source>
        <dbReference type="PROSITE" id="PS51000"/>
    </source>
</evidence>
<dbReference type="EMBL" id="JBFOCI010000005">
    <property type="protein sequence ID" value="MEW9807688.1"/>
    <property type="molecule type" value="Genomic_DNA"/>
</dbReference>
<keyword evidence="3" id="KW-0804">Transcription</keyword>
<dbReference type="Gene3D" id="1.10.10.10">
    <property type="entry name" value="Winged helix-like DNA-binding domain superfamily/Winged helix DNA-binding domain"/>
    <property type="match status" value="1"/>
</dbReference>
<dbReference type="InterPro" id="IPR001034">
    <property type="entry name" value="DeoR_HTH"/>
</dbReference>
<evidence type="ECO:0000256" key="1">
    <source>
        <dbReference type="ARBA" id="ARBA00023015"/>
    </source>
</evidence>
<dbReference type="SUPFAM" id="SSF100950">
    <property type="entry name" value="NagB/RpiA/CoA transferase-like"/>
    <property type="match status" value="1"/>
</dbReference>
<dbReference type="GO" id="GO:0003677">
    <property type="term" value="F:DNA binding"/>
    <property type="evidence" value="ECO:0007669"/>
    <property type="project" value="UniProtKB-KW"/>
</dbReference>
<dbReference type="InterPro" id="IPR036388">
    <property type="entry name" value="WH-like_DNA-bd_sf"/>
</dbReference>
<dbReference type="SUPFAM" id="SSF46785">
    <property type="entry name" value="Winged helix' DNA-binding domain"/>
    <property type="match status" value="1"/>
</dbReference>